<keyword evidence="4 8" id="KW-0460">Magnesium</keyword>
<dbReference type="InterPro" id="IPR023405">
    <property type="entry name" value="Topo_IA_core_domain"/>
</dbReference>
<dbReference type="Gene3D" id="1.10.290.10">
    <property type="entry name" value="Topoisomerase I, domain 4"/>
    <property type="match status" value="1"/>
</dbReference>
<dbReference type="InterPro" id="IPR003602">
    <property type="entry name" value="Topo_IA_DNA-bd_dom"/>
</dbReference>
<dbReference type="InterPro" id="IPR034144">
    <property type="entry name" value="TOPRIM_TopoIII"/>
</dbReference>
<feature type="active site" description="O-(5'-phospho-DNA)-tyrosine intermediate" evidence="8">
    <location>
        <position position="330"/>
    </location>
</feature>
<dbReference type="InterPro" id="IPR013497">
    <property type="entry name" value="Topo_IA_cen"/>
</dbReference>
<dbReference type="InterPro" id="IPR023406">
    <property type="entry name" value="Topo_IA_AS"/>
</dbReference>
<evidence type="ECO:0000256" key="7">
    <source>
        <dbReference type="ARBA" id="ARBA00023235"/>
    </source>
</evidence>
<evidence type="ECO:0000259" key="9">
    <source>
        <dbReference type="PROSITE" id="PS50880"/>
    </source>
</evidence>
<dbReference type="PANTHER" id="PTHR11390:SF21">
    <property type="entry name" value="DNA TOPOISOMERASE 3-ALPHA"/>
    <property type="match status" value="1"/>
</dbReference>
<gene>
    <name evidence="8" type="primary">topB</name>
    <name evidence="11" type="ORF">ACFQ02_05390</name>
</gene>
<accession>A0ABW3I8R8</accession>
<name>A0ABW3I8R8_9PAST</name>
<dbReference type="Pfam" id="PF01751">
    <property type="entry name" value="Toprim"/>
    <property type="match status" value="1"/>
</dbReference>
<dbReference type="PROSITE" id="PS50880">
    <property type="entry name" value="TOPRIM"/>
    <property type="match status" value="1"/>
</dbReference>
<dbReference type="SUPFAM" id="SSF56712">
    <property type="entry name" value="Prokaryotic type I DNA topoisomerase"/>
    <property type="match status" value="1"/>
</dbReference>
<keyword evidence="7 8" id="KW-0413">Isomerase</keyword>
<dbReference type="Proteomes" id="UP001596996">
    <property type="component" value="Unassembled WGS sequence"/>
</dbReference>
<comment type="function">
    <text evidence="8">Releases the supercoiling and torsional tension of DNA, which is introduced during the DNA replication and transcription, by transiently cleaving and rejoining one strand of the DNA duplex. Introduces a single-strand break via transesterification at a target site in duplex DNA. The scissile phosphodiester is attacked by the catalytic tyrosine of the enzyme, resulting in the formation of a DNA-(5'-phosphotyrosyl)-enzyme intermediate and the expulsion of a 3'-OH DNA strand. The free DNA strand then undergoes passage around the unbroken strand, thus removing DNA supercoils. Finally, in the religation step, the DNA 3'-OH attacks the covalent intermediate to expel the active-site tyrosine and restore the DNA phosphodiester backbone.</text>
</comment>
<dbReference type="SMART" id="SM00493">
    <property type="entry name" value="TOPRIM"/>
    <property type="match status" value="1"/>
</dbReference>
<dbReference type="Gene3D" id="1.10.460.10">
    <property type="entry name" value="Topoisomerase I, domain 2"/>
    <property type="match status" value="1"/>
</dbReference>
<dbReference type="SMART" id="SM00436">
    <property type="entry name" value="TOP1Bc"/>
    <property type="match status" value="1"/>
</dbReference>
<dbReference type="PROSITE" id="PS52039">
    <property type="entry name" value="TOPO_IA_2"/>
    <property type="match status" value="1"/>
</dbReference>
<dbReference type="InterPro" id="IPR013825">
    <property type="entry name" value="Topo_IA_cen_sub2"/>
</dbReference>
<dbReference type="HAMAP" id="MF_00953">
    <property type="entry name" value="Topoisom_3_prok"/>
    <property type="match status" value="1"/>
</dbReference>
<feature type="site" description="Interaction with DNA" evidence="8">
    <location>
        <position position="178"/>
    </location>
</feature>
<protein>
    <recommendedName>
        <fullName evidence="8">DNA topoisomerase 3</fullName>
        <ecNumber evidence="8">5.6.2.1</ecNumber>
    </recommendedName>
    <alternativeName>
        <fullName evidence="8">DNA topoisomerase III</fullName>
    </alternativeName>
</protein>
<organism evidence="11 12">
    <name type="scientific">Seminibacterium arietis</name>
    <dbReference type="NCBI Taxonomy" id="1173502"/>
    <lineage>
        <taxon>Bacteria</taxon>
        <taxon>Pseudomonadati</taxon>
        <taxon>Pseudomonadota</taxon>
        <taxon>Gammaproteobacteria</taxon>
        <taxon>Pasteurellales</taxon>
        <taxon>Pasteurellaceae</taxon>
        <taxon>Seminibacterium</taxon>
    </lineage>
</organism>
<evidence type="ECO:0000256" key="6">
    <source>
        <dbReference type="ARBA" id="ARBA00023125"/>
    </source>
</evidence>
<proteinExistence type="inferred from homology"/>
<dbReference type="InterPro" id="IPR013826">
    <property type="entry name" value="Topo_IA_cen_sub3"/>
</dbReference>
<evidence type="ECO:0000313" key="12">
    <source>
        <dbReference type="Proteomes" id="UP001596996"/>
    </source>
</evidence>
<comment type="catalytic activity">
    <reaction evidence="1 8">
        <text>ATP-independent breakage of single-stranded DNA, followed by passage and rejoining.</text>
        <dbReference type="EC" id="5.6.2.1"/>
    </reaction>
</comment>
<feature type="binding site" evidence="8">
    <location>
        <position position="105"/>
    </location>
    <ligand>
        <name>Mg(2+)</name>
        <dbReference type="ChEBI" id="CHEBI:18420"/>
        <label>2</label>
    </ligand>
</feature>
<evidence type="ECO:0000256" key="3">
    <source>
        <dbReference type="ARBA" id="ARBA00022723"/>
    </source>
</evidence>
<dbReference type="GO" id="GO:0003917">
    <property type="term" value="F:DNA topoisomerase type I (single strand cut, ATP-independent) activity"/>
    <property type="evidence" value="ECO:0007669"/>
    <property type="project" value="UniProtKB-EC"/>
</dbReference>
<feature type="domain" description="Topo IA-type catalytic" evidence="10">
    <location>
        <begin position="155"/>
        <end position="605"/>
    </location>
</feature>
<dbReference type="PANTHER" id="PTHR11390">
    <property type="entry name" value="PROKARYOTIC DNA TOPOISOMERASE"/>
    <property type="match status" value="1"/>
</dbReference>
<feature type="domain" description="Toprim" evidence="9">
    <location>
        <begin position="1"/>
        <end position="134"/>
    </location>
</feature>
<dbReference type="PRINTS" id="PR00417">
    <property type="entry name" value="PRTPISMRASEI"/>
</dbReference>
<dbReference type="NCBIfam" id="NF005829">
    <property type="entry name" value="PRK07726.1"/>
    <property type="match status" value="1"/>
</dbReference>
<dbReference type="CDD" id="cd03362">
    <property type="entry name" value="TOPRIM_TopoIA_TopoIII"/>
    <property type="match status" value="1"/>
</dbReference>
<dbReference type="Pfam" id="PF01131">
    <property type="entry name" value="Topoisom_bac"/>
    <property type="match status" value="1"/>
</dbReference>
<dbReference type="RefSeq" id="WP_380820263.1">
    <property type="nucleotide sequence ID" value="NZ_JBHTJN010000010.1"/>
</dbReference>
<keyword evidence="5 8" id="KW-0799">Topoisomerase</keyword>
<comment type="caution">
    <text evidence="11">The sequence shown here is derived from an EMBL/GenBank/DDBJ whole genome shotgun (WGS) entry which is preliminary data.</text>
</comment>
<evidence type="ECO:0000256" key="1">
    <source>
        <dbReference type="ARBA" id="ARBA00000213"/>
    </source>
</evidence>
<feature type="binding site" evidence="8">
    <location>
        <position position="103"/>
    </location>
    <ligand>
        <name>Mg(2+)</name>
        <dbReference type="ChEBI" id="CHEBI:18420"/>
        <label>2</label>
    </ligand>
</feature>
<dbReference type="NCBIfam" id="TIGR01056">
    <property type="entry name" value="topB"/>
    <property type="match status" value="1"/>
</dbReference>
<keyword evidence="3 8" id="KW-0479">Metal-binding</keyword>
<sequence>MRLFVAEKPSLARAIAEVLPKPHKREDGFIKCGANDYVTWCVGHLLEQATPEVYDPKFKNWRLEHLPIIPQKWQLIPRKEVKKQLDIVERLIHQADELINAGDPDREGQLLVDEVFNYVGLNTEQKARILRCLISDLNPTAVEKAINKLQLNNNFIPLATSALARARADWLYGINMTRAYTIRGKQAGYQGVLSVGRVQTPVLGLVVRRDLEIENFQSKDFFEVLAFVRTEDNPPQKFTALWKPSKACEDYQDEDGRVLSKALAESVVKRITQKHAKVTEYSDKREKETAPLPYSLSALQIDAAKRYGLSAKEVLDCCQRLYETHRLITYPRSDCRYLPQDHFADRHNVLKAITIQLEEYANLPQIVNSEQMNRAWNDKKVEAHHGIIPTAKTTRTELTVREQHIYALIARQYLMQFCPDAEYRKSKITLDIARGTFIAQARNLQIAGWKQLLGKEDEHEQLESPLPVVEKGQILYCEKGEIMTKKTQPPKHFTDATLLSAMTGIARFVKDKKLKEILRDTDGIGTEATRAGIIELLFKRGFLSKKGKNIHSTEAGRILIQALPKIATLPDMTAHWEAQLDRISRKQANYQSFMAMLTAMLPDLIEHVDFATLRKLTSITTSVK</sequence>
<dbReference type="Gene3D" id="3.40.50.140">
    <property type="match status" value="1"/>
</dbReference>
<feature type="region of interest" description="Interaction with DNA" evidence="8">
    <location>
        <begin position="194"/>
        <end position="199"/>
    </location>
</feature>
<evidence type="ECO:0000256" key="2">
    <source>
        <dbReference type="ARBA" id="ARBA00009446"/>
    </source>
</evidence>
<dbReference type="Gene3D" id="2.70.20.10">
    <property type="entry name" value="Topoisomerase I, domain 3"/>
    <property type="match status" value="1"/>
</dbReference>
<dbReference type="EMBL" id="JBHTJN010000010">
    <property type="protein sequence ID" value="MFD0966284.1"/>
    <property type="molecule type" value="Genomic_DNA"/>
</dbReference>
<keyword evidence="12" id="KW-1185">Reference proteome</keyword>
<feature type="site" description="Interaction with DNA" evidence="8">
    <location>
        <position position="61"/>
    </location>
</feature>
<dbReference type="InterPro" id="IPR005738">
    <property type="entry name" value="TopoIII"/>
</dbReference>
<keyword evidence="6 8" id="KW-0238">DNA-binding</keyword>
<feature type="binding site" evidence="8">
    <location>
        <position position="7"/>
    </location>
    <ligand>
        <name>Mg(2+)</name>
        <dbReference type="ChEBI" id="CHEBI:18420"/>
        <label>1</label>
        <note>catalytic</note>
    </ligand>
</feature>
<feature type="binding site" evidence="8">
    <location>
        <position position="103"/>
    </location>
    <ligand>
        <name>Mg(2+)</name>
        <dbReference type="ChEBI" id="CHEBI:18420"/>
        <label>1</label>
        <note>catalytic</note>
    </ligand>
</feature>
<reference evidence="12" key="1">
    <citation type="journal article" date="2019" name="Int. J. Syst. Evol. Microbiol.">
        <title>The Global Catalogue of Microorganisms (GCM) 10K type strain sequencing project: providing services to taxonomists for standard genome sequencing and annotation.</title>
        <authorList>
            <consortium name="The Broad Institute Genomics Platform"/>
            <consortium name="The Broad Institute Genome Sequencing Center for Infectious Disease"/>
            <person name="Wu L."/>
            <person name="Ma J."/>
        </authorList>
    </citation>
    <scope>NUCLEOTIDE SEQUENCE [LARGE SCALE GENOMIC DNA]</scope>
    <source>
        <strain evidence="12">CCUG 61707</strain>
    </source>
</reference>
<evidence type="ECO:0000256" key="4">
    <source>
        <dbReference type="ARBA" id="ARBA00022842"/>
    </source>
</evidence>
<dbReference type="InterPro" id="IPR013824">
    <property type="entry name" value="Topo_IA_cen_sub1"/>
</dbReference>
<dbReference type="EC" id="5.6.2.1" evidence="8"/>
<comment type="similarity">
    <text evidence="2 8">Belongs to the type IA topoisomerase family.</text>
</comment>
<feature type="site" description="Interaction with DNA" evidence="8">
    <location>
        <position position="170"/>
    </location>
</feature>
<comment type="cofactor">
    <cofactor evidence="8">
        <name>Mg(2+)</name>
        <dbReference type="ChEBI" id="CHEBI:18420"/>
    </cofactor>
    <text evidence="8">Binds two Mg(2+) per subunit.</text>
</comment>
<dbReference type="InterPro" id="IPR003601">
    <property type="entry name" value="Topo_IA_2"/>
</dbReference>
<feature type="site" description="Interaction with DNA" evidence="8">
    <location>
        <position position="332"/>
    </location>
</feature>
<dbReference type="InterPro" id="IPR006171">
    <property type="entry name" value="TOPRIM_dom"/>
</dbReference>
<dbReference type="SMART" id="SM00437">
    <property type="entry name" value="TOP1Ac"/>
    <property type="match status" value="1"/>
</dbReference>
<evidence type="ECO:0000313" key="11">
    <source>
        <dbReference type="EMBL" id="MFD0966284.1"/>
    </source>
</evidence>
<comment type="caution">
    <text evidence="8">Lacks conserved residue(s) required for the propagation of feature annotation.</text>
</comment>
<dbReference type="InterPro" id="IPR000380">
    <property type="entry name" value="Topo_IA"/>
</dbReference>
<evidence type="ECO:0000256" key="5">
    <source>
        <dbReference type="ARBA" id="ARBA00023029"/>
    </source>
</evidence>
<evidence type="ECO:0000259" key="10">
    <source>
        <dbReference type="PROSITE" id="PS52039"/>
    </source>
</evidence>
<evidence type="ECO:0000256" key="8">
    <source>
        <dbReference type="HAMAP-Rule" id="MF_00953"/>
    </source>
</evidence>
<dbReference type="PROSITE" id="PS00396">
    <property type="entry name" value="TOPO_IA_1"/>
    <property type="match status" value="1"/>
</dbReference>
<dbReference type="CDD" id="cd00186">
    <property type="entry name" value="TOP1Ac"/>
    <property type="match status" value="1"/>
</dbReference>